<evidence type="ECO:0000256" key="4">
    <source>
        <dbReference type="ARBA" id="ARBA00022692"/>
    </source>
</evidence>
<comment type="subcellular location">
    <subcellularLocation>
        <location evidence="1">Mitochondrion membrane</location>
        <topology evidence="1">Multi-pass membrane protein</topology>
    </subcellularLocation>
</comment>
<evidence type="ECO:0000256" key="6">
    <source>
        <dbReference type="ARBA" id="ARBA00022792"/>
    </source>
</evidence>
<keyword evidence="6" id="KW-0999">Mitochondrion inner membrane</keyword>
<evidence type="ECO:0000256" key="1">
    <source>
        <dbReference type="ARBA" id="ARBA00004225"/>
    </source>
</evidence>
<name>A0A9P4PWS5_9PEZI</name>
<keyword evidence="5" id="KW-0677">Repeat</keyword>
<sequence length="358" mass="38205">MDMQQASPSSSAVAYDELPLSVKASNSPQSPSTTSTTATQSIEAAKDIAFGSFAGSIGKVVEYPFDTVKVRLQSQPDHLPLRYTGPLDCFRQSVRADGVRGLYRGISAPLFGAAAETACLFFSYRVAQDAMKEAGLLRAGKDGDLPLGGLVAAGAISGGVTSVILTPIELVKCRMQVPMDISPVDPTLGRVRPTSATISPLTVMAQVYRSEGLKGFWRGQLGTLIREMGGSAAWFGTYETLSLYFKRKQAAQASSAKAQQASTSLPIHQQMLSGAAAGMMYNFLFFPADTIKSKMQTGDLGPAVGSKRRVTFWNVSTELWKVHGLKGLYRGCGITVVRSAPSSALIFTIYEGLREAFG</sequence>
<keyword evidence="9 10" id="KW-0472">Membrane</keyword>
<dbReference type="OrthoDB" id="2139348at2759"/>
<comment type="similarity">
    <text evidence="2 11">Belongs to the mitochondrial carrier (TC 2.A.29) family.</text>
</comment>
<dbReference type="GO" id="GO:0000064">
    <property type="term" value="F:L-ornithine transmembrane transporter activity"/>
    <property type="evidence" value="ECO:0007669"/>
    <property type="project" value="TreeGrafter"/>
</dbReference>
<organism evidence="12 13">
    <name type="scientific">Polychaeton citri CBS 116435</name>
    <dbReference type="NCBI Taxonomy" id="1314669"/>
    <lineage>
        <taxon>Eukaryota</taxon>
        <taxon>Fungi</taxon>
        <taxon>Dikarya</taxon>
        <taxon>Ascomycota</taxon>
        <taxon>Pezizomycotina</taxon>
        <taxon>Dothideomycetes</taxon>
        <taxon>Dothideomycetidae</taxon>
        <taxon>Capnodiales</taxon>
        <taxon>Capnodiaceae</taxon>
        <taxon>Polychaeton</taxon>
    </lineage>
</organism>
<proteinExistence type="inferred from homology"/>
<evidence type="ECO:0000256" key="3">
    <source>
        <dbReference type="ARBA" id="ARBA00022448"/>
    </source>
</evidence>
<dbReference type="InterPro" id="IPR018108">
    <property type="entry name" value="MCP_transmembrane"/>
</dbReference>
<keyword evidence="13" id="KW-1185">Reference proteome</keyword>
<feature type="repeat" description="Solcar" evidence="10">
    <location>
        <begin position="265"/>
        <end position="356"/>
    </location>
</feature>
<gene>
    <name evidence="12" type="ORF">K431DRAFT_289468</name>
</gene>
<evidence type="ECO:0000256" key="10">
    <source>
        <dbReference type="PROSITE-ProRule" id="PRU00282"/>
    </source>
</evidence>
<dbReference type="GO" id="GO:1990575">
    <property type="term" value="P:mitochondrial L-ornithine transmembrane transport"/>
    <property type="evidence" value="ECO:0007669"/>
    <property type="project" value="TreeGrafter"/>
</dbReference>
<evidence type="ECO:0000313" key="13">
    <source>
        <dbReference type="Proteomes" id="UP000799441"/>
    </source>
</evidence>
<dbReference type="AlphaFoldDB" id="A0A9P4PWS5"/>
<dbReference type="PROSITE" id="PS50920">
    <property type="entry name" value="SOLCAR"/>
    <property type="match status" value="3"/>
</dbReference>
<evidence type="ECO:0000256" key="8">
    <source>
        <dbReference type="ARBA" id="ARBA00023128"/>
    </source>
</evidence>
<dbReference type="PANTHER" id="PTHR45624">
    <property type="entry name" value="MITOCHONDRIAL BASIC AMINO ACIDS TRANSPORTER-RELATED"/>
    <property type="match status" value="1"/>
</dbReference>
<keyword evidence="4 10" id="KW-0812">Transmembrane</keyword>
<dbReference type="SUPFAM" id="SSF103506">
    <property type="entry name" value="Mitochondrial carrier"/>
    <property type="match status" value="1"/>
</dbReference>
<dbReference type="InterPro" id="IPR023395">
    <property type="entry name" value="MCP_dom_sf"/>
</dbReference>
<dbReference type="Gene3D" id="1.50.40.10">
    <property type="entry name" value="Mitochondrial carrier domain"/>
    <property type="match status" value="2"/>
</dbReference>
<dbReference type="InterPro" id="IPR050567">
    <property type="entry name" value="Mitochondrial_Carrier"/>
</dbReference>
<keyword evidence="7" id="KW-1133">Transmembrane helix</keyword>
<dbReference type="Proteomes" id="UP000799441">
    <property type="component" value="Unassembled WGS sequence"/>
</dbReference>
<comment type="caution">
    <text evidence="12">The sequence shown here is derived from an EMBL/GenBank/DDBJ whole genome shotgun (WGS) entry which is preliminary data.</text>
</comment>
<protein>
    <submittedName>
        <fullName evidence="12">Mitochondrial carrier</fullName>
    </submittedName>
</protein>
<feature type="repeat" description="Solcar" evidence="10">
    <location>
        <begin position="143"/>
        <end position="244"/>
    </location>
</feature>
<dbReference type="FunFam" id="1.50.40.10:FF:000109">
    <property type="entry name" value="Ornithine carrier protein AmcA/Ort1"/>
    <property type="match status" value="1"/>
</dbReference>
<evidence type="ECO:0000256" key="2">
    <source>
        <dbReference type="ARBA" id="ARBA00006375"/>
    </source>
</evidence>
<dbReference type="GO" id="GO:0031966">
    <property type="term" value="C:mitochondrial membrane"/>
    <property type="evidence" value="ECO:0007669"/>
    <property type="project" value="UniProtKB-SubCell"/>
</dbReference>
<keyword evidence="3 11" id="KW-0813">Transport</keyword>
<keyword evidence="8" id="KW-0496">Mitochondrion</keyword>
<evidence type="ECO:0000256" key="7">
    <source>
        <dbReference type="ARBA" id="ARBA00022989"/>
    </source>
</evidence>
<evidence type="ECO:0000313" key="12">
    <source>
        <dbReference type="EMBL" id="KAF2716358.1"/>
    </source>
</evidence>
<evidence type="ECO:0000256" key="11">
    <source>
        <dbReference type="RuleBase" id="RU000488"/>
    </source>
</evidence>
<dbReference type="Pfam" id="PF00153">
    <property type="entry name" value="Mito_carr"/>
    <property type="match status" value="3"/>
</dbReference>
<dbReference type="PANTHER" id="PTHR45624:SF31">
    <property type="entry name" value="MITOCHONDRIAL ORNITHINE TRANSPORTER 1"/>
    <property type="match status" value="1"/>
</dbReference>
<accession>A0A9P4PWS5</accession>
<dbReference type="EMBL" id="MU003879">
    <property type="protein sequence ID" value="KAF2716358.1"/>
    <property type="molecule type" value="Genomic_DNA"/>
</dbReference>
<reference evidence="12" key="1">
    <citation type="journal article" date="2020" name="Stud. Mycol.">
        <title>101 Dothideomycetes genomes: a test case for predicting lifestyles and emergence of pathogens.</title>
        <authorList>
            <person name="Haridas S."/>
            <person name="Albert R."/>
            <person name="Binder M."/>
            <person name="Bloem J."/>
            <person name="Labutti K."/>
            <person name="Salamov A."/>
            <person name="Andreopoulos B."/>
            <person name="Baker S."/>
            <person name="Barry K."/>
            <person name="Bills G."/>
            <person name="Bluhm B."/>
            <person name="Cannon C."/>
            <person name="Castanera R."/>
            <person name="Culley D."/>
            <person name="Daum C."/>
            <person name="Ezra D."/>
            <person name="Gonzalez J."/>
            <person name="Henrissat B."/>
            <person name="Kuo A."/>
            <person name="Liang C."/>
            <person name="Lipzen A."/>
            <person name="Lutzoni F."/>
            <person name="Magnuson J."/>
            <person name="Mondo S."/>
            <person name="Nolan M."/>
            <person name="Ohm R."/>
            <person name="Pangilinan J."/>
            <person name="Park H.-J."/>
            <person name="Ramirez L."/>
            <person name="Alfaro M."/>
            <person name="Sun H."/>
            <person name="Tritt A."/>
            <person name="Yoshinaga Y."/>
            <person name="Zwiers L.-H."/>
            <person name="Turgeon B."/>
            <person name="Goodwin S."/>
            <person name="Spatafora J."/>
            <person name="Crous P."/>
            <person name="Grigoriev I."/>
        </authorList>
    </citation>
    <scope>NUCLEOTIDE SEQUENCE</scope>
    <source>
        <strain evidence="12">CBS 116435</strain>
    </source>
</reference>
<evidence type="ECO:0000256" key="5">
    <source>
        <dbReference type="ARBA" id="ARBA00022737"/>
    </source>
</evidence>
<feature type="repeat" description="Solcar" evidence="10">
    <location>
        <begin position="42"/>
        <end position="130"/>
    </location>
</feature>
<evidence type="ECO:0000256" key="9">
    <source>
        <dbReference type="ARBA" id="ARBA00023136"/>
    </source>
</evidence>